<feature type="region of interest" description="Disordered" evidence="1">
    <location>
        <begin position="1"/>
        <end position="95"/>
    </location>
</feature>
<feature type="compositionally biased region" description="Polar residues" evidence="1">
    <location>
        <begin position="51"/>
        <end position="62"/>
    </location>
</feature>
<feature type="domain" description="C2H2-type" evidence="2">
    <location>
        <begin position="147"/>
        <end position="169"/>
    </location>
</feature>
<feature type="domain" description="C2H2-type" evidence="2">
    <location>
        <begin position="123"/>
        <end position="143"/>
    </location>
</feature>
<reference evidence="3 4" key="1">
    <citation type="submission" date="2022-01" db="EMBL/GenBank/DDBJ databases">
        <title>A chromosomal length assembly of Cordylochernes scorpioides.</title>
        <authorList>
            <person name="Zeh D."/>
            <person name="Zeh J."/>
        </authorList>
    </citation>
    <scope>NUCLEOTIDE SEQUENCE [LARGE SCALE GENOMIC DNA]</scope>
    <source>
        <strain evidence="3">IN4F17</strain>
        <tissue evidence="3">Whole Body</tissue>
    </source>
</reference>
<dbReference type="SMART" id="SM00355">
    <property type="entry name" value="ZnF_C2H2"/>
    <property type="match status" value="3"/>
</dbReference>
<dbReference type="Gene3D" id="3.30.160.60">
    <property type="entry name" value="Classic Zinc Finger"/>
    <property type="match status" value="1"/>
</dbReference>
<sequence length="217" mass="24382">MSSGEQVNAKTSNAWRPATIIGEANQPRSYIIQNNEGRIEGAASHRPNWIQPPSTSSESSGQREPGEFPRLNLSPEELAPSTSTPIGNYNEGGTAYTTRSGRVTSYCNALKEHKRNKHTDPSLKCKVCKYVAFGEVDLKNHTCKESLCCGECGYKTHTRPNFIRHKEVHNTLPYSCSLCRTRSKSKTYFTAHMKNKHQVLNIDIEEYITPVTTYLNK</sequence>
<proteinExistence type="predicted"/>
<organism evidence="3 4">
    <name type="scientific">Cordylochernes scorpioides</name>
    <dbReference type="NCBI Taxonomy" id="51811"/>
    <lineage>
        <taxon>Eukaryota</taxon>
        <taxon>Metazoa</taxon>
        <taxon>Ecdysozoa</taxon>
        <taxon>Arthropoda</taxon>
        <taxon>Chelicerata</taxon>
        <taxon>Arachnida</taxon>
        <taxon>Pseudoscorpiones</taxon>
        <taxon>Cheliferoidea</taxon>
        <taxon>Chernetidae</taxon>
        <taxon>Cordylochernes</taxon>
    </lineage>
</organism>
<dbReference type="EMBL" id="CP092865">
    <property type="protein sequence ID" value="UYV65827.1"/>
    <property type="molecule type" value="Genomic_DNA"/>
</dbReference>
<gene>
    <name evidence="3" type="ORF">LAZ67_3005575</name>
</gene>
<evidence type="ECO:0000313" key="3">
    <source>
        <dbReference type="EMBL" id="UYV65827.1"/>
    </source>
</evidence>
<accession>A0ABY6KBI2</accession>
<keyword evidence="4" id="KW-1185">Reference proteome</keyword>
<protein>
    <submittedName>
        <fullName evidence="3">ZNF462</fullName>
    </submittedName>
</protein>
<evidence type="ECO:0000256" key="1">
    <source>
        <dbReference type="SAM" id="MobiDB-lite"/>
    </source>
</evidence>
<feature type="domain" description="C2H2-type" evidence="2">
    <location>
        <begin position="174"/>
        <end position="197"/>
    </location>
</feature>
<name>A0ABY6KBI2_9ARAC</name>
<evidence type="ECO:0000313" key="4">
    <source>
        <dbReference type="Proteomes" id="UP001235939"/>
    </source>
</evidence>
<dbReference type="InterPro" id="IPR013087">
    <property type="entry name" value="Znf_C2H2_type"/>
</dbReference>
<feature type="compositionally biased region" description="Polar residues" evidence="1">
    <location>
        <begin position="26"/>
        <end position="36"/>
    </location>
</feature>
<dbReference type="Proteomes" id="UP001235939">
    <property type="component" value="Chromosome 03"/>
</dbReference>
<evidence type="ECO:0000259" key="2">
    <source>
        <dbReference type="SMART" id="SM00355"/>
    </source>
</evidence>
<feature type="compositionally biased region" description="Polar residues" evidence="1">
    <location>
        <begin position="1"/>
        <end position="14"/>
    </location>
</feature>